<comment type="caution">
    <text evidence="2">The sequence shown here is derived from an EMBL/GenBank/DDBJ whole genome shotgun (WGS) entry which is preliminary data.</text>
</comment>
<gene>
    <name evidence="2" type="ORF">EYF80_056093</name>
</gene>
<proteinExistence type="predicted"/>
<dbReference type="EMBL" id="SRLO01002145">
    <property type="protein sequence ID" value="TNN33746.1"/>
    <property type="molecule type" value="Genomic_DNA"/>
</dbReference>
<evidence type="ECO:0000256" key="1">
    <source>
        <dbReference type="SAM" id="MobiDB-lite"/>
    </source>
</evidence>
<evidence type="ECO:0000313" key="3">
    <source>
        <dbReference type="Proteomes" id="UP000314294"/>
    </source>
</evidence>
<name>A0A4Z2EXQ6_9TELE</name>
<feature type="region of interest" description="Disordered" evidence="1">
    <location>
        <begin position="231"/>
        <end position="254"/>
    </location>
</feature>
<dbReference type="Proteomes" id="UP000314294">
    <property type="component" value="Unassembled WGS sequence"/>
</dbReference>
<reference evidence="2 3" key="1">
    <citation type="submission" date="2019-03" db="EMBL/GenBank/DDBJ databases">
        <title>First draft genome of Liparis tanakae, snailfish: a comprehensive survey of snailfish specific genes.</title>
        <authorList>
            <person name="Kim W."/>
            <person name="Song I."/>
            <person name="Jeong J.-H."/>
            <person name="Kim D."/>
            <person name="Kim S."/>
            <person name="Ryu S."/>
            <person name="Song J.Y."/>
            <person name="Lee S.K."/>
        </authorList>
    </citation>
    <scope>NUCLEOTIDE SEQUENCE [LARGE SCALE GENOMIC DNA]</scope>
    <source>
        <tissue evidence="2">Muscle</tissue>
    </source>
</reference>
<dbReference type="AlphaFoldDB" id="A0A4Z2EXQ6"/>
<organism evidence="2 3">
    <name type="scientific">Liparis tanakae</name>
    <name type="common">Tanaka's snailfish</name>
    <dbReference type="NCBI Taxonomy" id="230148"/>
    <lineage>
        <taxon>Eukaryota</taxon>
        <taxon>Metazoa</taxon>
        <taxon>Chordata</taxon>
        <taxon>Craniata</taxon>
        <taxon>Vertebrata</taxon>
        <taxon>Euteleostomi</taxon>
        <taxon>Actinopterygii</taxon>
        <taxon>Neopterygii</taxon>
        <taxon>Teleostei</taxon>
        <taxon>Neoteleostei</taxon>
        <taxon>Acanthomorphata</taxon>
        <taxon>Eupercaria</taxon>
        <taxon>Perciformes</taxon>
        <taxon>Cottioidei</taxon>
        <taxon>Cottales</taxon>
        <taxon>Liparidae</taxon>
        <taxon>Liparis</taxon>
    </lineage>
</organism>
<protein>
    <submittedName>
        <fullName evidence="2">Uncharacterized protein</fullName>
    </submittedName>
</protein>
<evidence type="ECO:0000313" key="2">
    <source>
        <dbReference type="EMBL" id="TNN33746.1"/>
    </source>
</evidence>
<accession>A0A4Z2EXQ6</accession>
<sequence length="254" mass="24945">MGGGGSAAPSADIPGFAFAFSCCGLAGLPAMAAQEAGLGGSMPPPPPGGAPFPAVGAAAAGPPIAEPTAFTPWPPSPIFKPSMPWSRLFMPGALLRASPWKPVCPSGSSGARRVAVAAAVRRALSLLALRAAGAPGGEGGVLGEEVEAVGVDAAAQAARLAEHRVRQEVVVAVAQGAVRGEVRDRGVPARGPGGLAERVREPDGGGVVAGQVGVGDGLVAVVLGEVRGQQRSEVSSVSKRPGYAGYVDPANASS</sequence>
<keyword evidence="3" id="KW-1185">Reference proteome</keyword>